<evidence type="ECO:0000256" key="1">
    <source>
        <dbReference type="SAM" id="MobiDB-lite"/>
    </source>
</evidence>
<dbReference type="EMBL" id="QWLL01000046">
    <property type="protein sequence ID" value="RII75973.1"/>
    <property type="molecule type" value="Genomic_DNA"/>
</dbReference>
<evidence type="ECO:0000313" key="3">
    <source>
        <dbReference type="Proteomes" id="UP000265875"/>
    </source>
</evidence>
<feature type="compositionally biased region" description="Basic residues" evidence="1">
    <location>
        <begin position="1"/>
        <end position="10"/>
    </location>
</feature>
<gene>
    <name evidence="2" type="ORF">D0894_19110</name>
</gene>
<name>A0A399M2G8_9PSED</name>
<feature type="region of interest" description="Disordered" evidence="1">
    <location>
        <begin position="1"/>
        <end position="24"/>
    </location>
</feature>
<comment type="caution">
    <text evidence="2">The sequence shown here is derived from an EMBL/GenBank/DDBJ whole genome shotgun (WGS) entry which is preliminary data.</text>
</comment>
<sequence length="59" mass="6867">MRRFRRRSWWRGRSGGSSEPPGINDCPSVCQARQWGQRFSFYGADRQCLTRAKCTVQNA</sequence>
<accession>A0A399M2G8</accession>
<protein>
    <submittedName>
        <fullName evidence="2">Uncharacterized protein</fullName>
    </submittedName>
</protein>
<proteinExistence type="predicted"/>
<organism evidence="2 3">
    <name type="scientific">Pseudomonas monteilii</name>
    <dbReference type="NCBI Taxonomy" id="76759"/>
    <lineage>
        <taxon>Bacteria</taxon>
        <taxon>Pseudomonadati</taxon>
        <taxon>Pseudomonadota</taxon>
        <taxon>Gammaproteobacteria</taxon>
        <taxon>Pseudomonadales</taxon>
        <taxon>Pseudomonadaceae</taxon>
        <taxon>Pseudomonas</taxon>
    </lineage>
</organism>
<dbReference type="Proteomes" id="UP000265875">
    <property type="component" value="Unassembled WGS sequence"/>
</dbReference>
<reference evidence="2 3" key="1">
    <citation type="submission" date="2018-08" db="EMBL/GenBank/DDBJ databases">
        <title>Draft genome sequence of the cyanotroph, Pseudomonas monteilii BCN3.</title>
        <authorList>
            <person name="Jones L.B."/>
            <person name="Kunz D.A."/>
        </authorList>
    </citation>
    <scope>NUCLEOTIDE SEQUENCE [LARGE SCALE GENOMIC DNA]</scope>
    <source>
        <strain evidence="2 3">BCN3</strain>
    </source>
</reference>
<evidence type="ECO:0000313" key="2">
    <source>
        <dbReference type="EMBL" id="RII75973.1"/>
    </source>
</evidence>
<dbReference type="AlphaFoldDB" id="A0A399M2G8"/>